<evidence type="ECO:0000256" key="6">
    <source>
        <dbReference type="RuleBase" id="RU000304"/>
    </source>
</evidence>
<evidence type="ECO:0000313" key="9">
    <source>
        <dbReference type="EMBL" id="GFZ07408.1"/>
    </source>
</evidence>
<dbReference type="Gene3D" id="1.10.510.10">
    <property type="entry name" value="Transferase(Phosphotransferase) domain 1"/>
    <property type="match status" value="1"/>
</dbReference>
<keyword evidence="7" id="KW-0812">Transmembrane</keyword>
<evidence type="ECO:0000256" key="1">
    <source>
        <dbReference type="ARBA" id="ARBA00022679"/>
    </source>
</evidence>
<evidence type="ECO:0000256" key="4">
    <source>
        <dbReference type="ARBA" id="ARBA00022840"/>
    </source>
</evidence>
<keyword evidence="1" id="KW-0808">Transferase</keyword>
<dbReference type="SUPFAM" id="SSF56112">
    <property type="entry name" value="Protein kinase-like (PK-like)"/>
    <property type="match status" value="1"/>
</dbReference>
<reference evidence="9 10" key="1">
    <citation type="submission" date="2019-07" db="EMBL/GenBank/DDBJ databases">
        <title>De Novo Assembly of kiwifruit Actinidia rufa.</title>
        <authorList>
            <person name="Sugita-Konishi S."/>
            <person name="Sato K."/>
            <person name="Mori E."/>
            <person name="Abe Y."/>
            <person name="Kisaki G."/>
            <person name="Hamano K."/>
            <person name="Suezawa K."/>
            <person name="Otani M."/>
            <person name="Fukuda T."/>
            <person name="Manabe T."/>
            <person name="Gomi K."/>
            <person name="Tabuchi M."/>
            <person name="Akimitsu K."/>
            <person name="Kataoka I."/>
        </authorList>
    </citation>
    <scope>NUCLEOTIDE SEQUENCE [LARGE SCALE GENOMIC DNA]</scope>
    <source>
        <strain evidence="10">cv. Fuchu</strain>
    </source>
</reference>
<dbReference type="PANTHER" id="PTHR48011">
    <property type="entry name" value="CCR4-NOT TRANSCRIPTIONAL COMPLEX SUBUNIT CAF120-RELATED"/>
    <property type="match status" value="1"/>
</dbReference>
<evidence type="ECO:0000256" key="7">
    <source>
        <dbReference type="SAM" id="Phobius"/>
    </source>
</evidence>
<keyword evidence="4 5" id="KW-0067">ATP-binding</keyword>
<feature type="transmembrane region" description="Helical" evidence="7">
    <location>
        <begin position="417"/>
        <end position="441"/>
    </location>
</feature>
<keyword evidence="3 9" id="KW-0418">Kinase</keyword>
<comment type="similarity">
    <text evidence="6">Belongs to the protein kinase superfamily.</text>
</comment>
<dbReference type="PROSITE" id="PS50011">
    <property type="entry name" value="PROTEIN_KINASE_DOM"/>
    <property type="match status" value="1"/>
</dbReference>
<dbReference type="PROSITE" id="PS00107">
    <property type="entry name" value="PROTEIN_KINASE_ATP"/>
    <property type="match status" value="1"/>
</dbReference>
<gene>
    <name evidence="9" type="ORF">Acr_19g0003450</name>
</gene>
<comment type="caution">
    <text evidence="9">The sequence shown here is derived from an EMBL/GenBank/DDBJ whole genome shotgun (WGS) entry which is preliminary data.</text>
</comment>
<keyword evidence="2 5" id="KW-0547">Nucleotide-binding</keyword>
<dbReference type="OrthoDB" id="275301at2759"/>
<keyword evidence="6" id="KW-0723">Serine/threonine-protein kinase</keyword>
<dbReference type="CDD" id="cd06606">
    <property type="entry name" value="STKc_MAPKKK"/>
    <property type="match status" value="1"/>
</dbReference>
<feature type="transmembrane region" description="Helical" evidence="7">
    <location>
        <begin position="385"/>
        <end position="405"/>
    </location>
</feature>
<evidence type="ECO:0000259" key="8">
    <source>
        <dbReference type="PROSITE" id="PS50011"/>
    </source>
</evidence>
<dbReference type="SMART" id="SM00220">
    <property type="entry name" value="S_TKc"/>
    <property type="match status" value="1"/>
</dbReference>
<dbReference type="Pfam" id="PF00069">
    <property type="entry name" value="Pkinase"/>
    <property type="match status" value="1"/>
</dbReference>
<feature type="binding site" evidence="5">
    <location>
        <position position="31"/>
    </location>
    <ligand>
        <name>ATP</name>
        <dbReference type="ChEBI" id="CHEBI:30616"/>
    </ligand>
</feature>
<dbReference type="InterPro" id="IPR000719">
    <property type="entry name" value="Prot_kinase_dom"/>
</dbReference>
<evidence type="ECO:0000256" key="3">
    <source>
        <dbReference type="ARBA" id="ARBA00022777"/>
    </source>
</evidence>
<dbReference type="InterPro" id="IPR017441">
    <property type="entry name" value="Protein_kinase_ATP_BS"/>
</dbReference>
<keyword evidence="7" id="KW-0472">Membrane</keyword>
<dbReference type="GO" id="GO:0007165">
    <property type="term" value="P:signal transduction"/>
    <property type="evidence" value="ECO:0007669"/>
    <property type="project" value="TreeGrafter"/>
</dbReference>
<dbReference type="InterPro" id="IPR011009">
    <property type="entry name" value="Kinase-like_dom_sf"/>
</dbReference>
<dbReference type="GO" id="GO:0005524">
    <property type="term" value="F:ATP binding"/>
    <property type="evidence" value="ECO:0007669"/>
    <property type="project" value="UniProtKB-UniRule"/>
</dbReference>
<evidence type="ECO:0000256" key="2">
    <source>
        <dbReference type="ARBA" id="ARBA00022741"/>
    </source>
</evidence>
<dbReference type="GO" id="GO:0004674">
    <property type="term" value="F:protein serine/threonine kinase activity"/>
    <property type="evidence" value="ECO:0007669"/>
    <property type="project" value="UniProtKB-KW"/>
</dbReference>
<dbReference type="Proteomes" id="UP000585474">
    <property type="component" value="Unassembled WGS sequence"/>
</dbReference>
<dbReference type="PANTHER" id="PTHR48011:SF76">
    <property type="entry name" value="MITOGEN-ACTIVATED PROTEIN KINASE KINASE KINASE 15"/>
    <property type="match status" value="1"/>
</dbReference>
<name>A0A7J0G9L9_9ERIC</name>
<keyword evidence="10" id="KW-1185">Reference proteome</keyword>
<dbReference type="PROSITE" id="PS00108">
    <property type="entry name" value="PROTEIN_KINASE_ST"/>
    <property type="match status" value="1"/>
</dbReference>
<accession>A0A7J0G9L9</accession>
<keyword evidence="7" id="KW-1133">Transmembrane helix</keyword>
<evidence type="ECO:0000313" key="10">
    <source>
        <dbReference type="Proteomes" id="UP000585474"/>
    </source>
</evidence>
<dbReference type="EMBL" id="BJWL01000019">
    <property type="protein sequence ID" value="GFZ07408.1"/>
    <property type="molecule type" value="Genomic_DNA"/>
</dbReference>
<feature type="domain" description="Protein kinase" evidence="8">
    <location>
        <begin position="3"/>
        <end position="252"/>
    </location>
</feature>
<dbReference type="AlphaFoldDB" id="A0A7J0G9L9"/>
<dbReference type="InterPro" id="IPR052751">
    <property type="entry name" value="Plant_MAPKKK"/>
</dbReference>
<protein>
    <submittedName>
        <fullName evidence="9">Mitogen-activated protein kinase kinase kinase 15</fullName>
    </submittedName>
</protein>
<evidence type="ECO:0000256" key="5">
    <source>
        <dbReference type="PROSITE-ProRule" id="PRU10141"/>
    </source>
</evidence>
<organism evidence="9 10">
    <name type="scientific">Actinidia rufa</name>
    <dbReference type="NCBI Taxonomy" id="165716"/>
    <lineage>
        <taxon>Eukaryota</taxon>
        <taxon>Viridiplantae</taxon>
        <taxon>Streptophyta</taxon>
        <taxon>Embryophyta</taxon>
        <taxon>Tracheophyta</taxon>
        <taxon>Spermatophyta</taxon>
        <taxon>Magnoliopsida</taxon>
        <taxon>eudicotyledons</taxon>
        <taxon>Gunneridae</taxon>
        <taxon>Pentapetalae</taxon>
        <taxon>asterids</taxon>
        <taxon>Ericales</taxon>
        <taxon>Actinidiaceae</taxon>
        <taxon>Actinidia</taxon>
    </lineage>
</organism>
<dbReference type="InterPro" id="IPR008271">
    <property type="entry name" value="Ser/Thr_kinase_AS"/>
</dbReference>
<proteinExistence type="inferred from homology"/>
<sequence>MEWTRGPSIGRGASATVSIATTTSGELFAVKSAELSRSSCLQREQHFLSQLSSPHIIKYRGFEITRENNTPIFNLFMEYVSGGTISNEITRQGGSMNESTIQIFTNQILQGLNYLHVNGFVHCDIKSQNLLIGEDCIKIADLGCARLAKDGATAFSGTPAFMSPEVARGEEQGISADVWALGCTIIEMATGSSPWLEMSDPVSALYRIGFSGDSPEIPRWLSEKARDFVTKCLIKDPIGRWTAKELLQHPFMADLELNSKKVDEFSEDSPIGVLDRGFWDSVEACEGHRNLTHTGSSSDSLTKRIKCLIEFSSSSGSDFPNWTWDEDWVTVRSNDIEENCEIDKELIDTGLCVFSGDDLEEHGDLIVGEDFLFECFVDPVSVIEWLSVWIDFVMAWLCVTIAFVWRIFTLDRKLMKVYILVQFECSVNIPFTLSHFLFLFFHHSAIHY</sequence>